<dbReference type="HOGENOM" id="CLU_2591948_0_0_1"/>
<dbReference type="Proteomes" id="UP000001940">
    <property type="component" value="Chromosome IV"/>
</dbReference>
<accession>I2HA80</accession>
<dbReference type="EMBL" id="BX284604">
    <property type="protein sequence ID" value="CCH63787.1"/>
    <property type="molecule type" value="Genomic_DNA"/>
</dbReference>
<reference evidence="2 3" key="1">
    <citation type="journal article" date="1998" name="Science">
        <title>Genome sequence of the nematode C. elegans: a platform for investigating biology.</title>
        <authorList>
            <consortium name="The C. elegans sequencing consortium"/>
            <person name="Sulson J.E."/>
            <person name="Waterston R."/>
        </authorList>
    </citation>
    <scope>NUCLEOTIDE SEQUENCE [LARGE SCALE GENOMIC DNA]</scope>
    <source>
        <strain evidence="2 3">Bristol N2</strain>
    </source>
</reference>
<protein>
    <submittedName>
        <fullName evidence="2">Secreted protein</fullName>
    </submittedName>
</protein>
<gene>
    <name evidence="2" type="ORF">CELE_M199.134</name>
    <name evidence="2 4" type="ORF">M199.134</name>
</gene>
<dbReference type="WormBase" id="M199.134">
    <property type="protein sequence ID" value="CE47639"/>
    <property type="gene ID" value="WBGene00219395"/>
</dbReference>
<feature type="transmembrane region" description="Helical" evidence="1">
    <location>
        <begin position="6"/>
        <end position="27"/>
    </location>
</feature>
<name>I2HA80_CAEEL</name>
<evidence type="ECO:0000313" key="3">
    <source>
        <dbReference type="Proteomes" id="UP000001940"/>
    </source>
</evidence>
<dbReference type="InParanoid" id="I2HA80"/>
<dbReference type="RefSeq" id="NP_001255857.1">
    <property type="nucleotide sequence ID" value="NM_001268928.1"/>
</dbReference>
<organism evidence="2 3">
    <name type="scientific">Caenorhabditis elegans</name>
    <dbReference type="NCBI Taxonomy" id="6239"/>
    <lineage>
        <taxon>Eukaryota</taxon>
        <taxon>Metazoa</taxon>
        <taxon>Ecdysozoa</taxon>
        <taxon>Nematoda</taxon>
        <taxon>Chromadorea</taxon>
        <taxon>Rhabditida</taxon>
        <taxon>Rhabditina</taxon>
        <taxon>Rhabditomorpha</taxon>
        <taxon>Rhabditoidea</taxon>
        <taxon>Rhabditidae</taxon>
        <taxon>Peloderinae</taxon>
        <taxon>Caenorhabditis</taxon>
    </lineage>
</organism>
<dbReference type="PaxDb" id="6239-M199.134"/>
<keyword evidence="1" id="KW-0472">Membrane</keyword>
<keyword evidence="1" id="KW-1133">Transmembrane helix</keyword>
<sequence>MYIEIQVGGIGIILLCIICSVVCCILAKNRRNRNKYAANGWPRTSWSTLRREWNSTTTTCWTTCSKFKNISNFRTNFNRA</sequence>
<evidence type="ECO:0000313" key="4">
    <source>
        <dbReference type="WormBase" id="M199.134"/>
    </source>
</evidence>
<dbReference type="AGR" id="WB:WBGene00219395"/>
<dbReference type="SMR" id="I2HA80"/>
<keyword evidence="1" id="KW-0812">Transmembrane</keyword>
<evidence type="ECO:0000313" key="2">
    <source>
        <dbReference type="EMBL" id="CCH63787.1"/>
    </source>
</evidence>
<dbReference type="CTD" id="13204091"/>
<evidence type="ECO:0000256" key="1">
    <source>
        <dbReference type="SAM" id="Phobius"/>
    </source>
</evidence>
<keyword evidence="3" id="KW-1185">Reference proteome</keyword>
<proteinExistence type="predicted"/>
<dbReference type="Bgee" id="WBGene00219395">
    <property type="expression patterns" value="Expressed in larva and 1 other cell type or tissue"/>
</dbReference>
<dbReference type="GeneID" id="13204091"/>
<dbReference type="KEGG" id="cel:CELE_M199.134"/>
<dbReference type="AlphaFoldDB" id="I2HA80"/>